<gene>
    <name evidence="1" type="ORF">LCI18_006659</name>
</gene>
<proteinExistence type="predicted"/>
<reference evidence="1" key="1">
    <citation type="submission" date="2021-11" db="EMBL/GenBank/DDBJ databases">
        <title>Fusarium solani-melongenae Genome sequencing and assembly.</title>
        <authorList>
            <person name="Xie S."/>
            <person name="Huang L."/>
            <person name="Zhang X."/>
        </authorList>
    </citation>
    <scope>NUCLEOTIDE SEQUENCE</scope>
    <source>
        <strain evidence="1">CRI 24-3</strain>
    </source>
</reference>
<protein>
    <submittedName>
        <fullName evidence="1">Uncharacterized protein</fullName>
    </submittedName>
</protein>
<keyword evidence="2" id="KW-1185">Reference proteome</keyword>
<name>A0ACD3Z390_FUSSC</name>
<organism evidence="1 2">
    <name type="scientific">Fusarium solani subsp. cucurbitae</name>
    <name type="common">Neocosmosporum cucurbitae</name>
    <dbReference type="NCBI Taxonomy" id="2747967"/>
    <lineage>
        <taxon>Eukaryota</taxon>
        <taxon>Fungi</taxon>
        <taxon>Dikarya</taxon>
        <taxon>Ascomycota</taxon>
        <taxon>Pezizomycotina</taxon>
        <taxon>Sordariomycetes</taxon>
        <taxon>Hypocreomycetidae</taxon>
        <taxon>Hypocreales</taxon>
        <taxon>Nectriaceae</taxon>
        <taxon>Fusarium</taxon>
        <taxon>Fusarium solani species complex</taxon>
    </lineage>
</organism>
<evidence type="ECO:0000313" key="2">
    <source>
        <dbReference type="Proteomes" id="UP000830768"/>
    </source>
</evidence>
<accession>A0ACD3Z390</accession>
<dbReference type="EMBL" id="CP090034">
    <property type="protein sequence ID" value="UPK95724.1"/>
    <property type="molecule type" value="Genomic_DNA"/>
</dbReference>
<dbReference type="Proteomes" id="UP000830768">
    <property type="component" value="Chromosome 5"/>
</dbReference>
<sequence length="731" mass="79954">MSSPPETAAEPVVTTQAPAPAPVSDHVPTSVPSIPVSDAHQQPDSRRRVRRACEYCRMKRLKCTADKRPCLNCQLYGAECVSLPAPSGVRKRRTRAAIMADRARCAVNNDTPPVGEPSEPHPDPPQPSGDADEDDESTGLASGANAFQGVPELVTSPGTTSLSAFEQVISEAGIDFTHDFWGIESFIANCNAPDENAAAEQLLALQSPPMPESAAVPNPLPLSGSKGSVGRIFGVEGLVSQPRAISGAISPGIFHRKDKGNSLFLGFTSTAAIMAHCVRESSESPHRVADSESLRFIVDCGPMCDEIACTNVDDGHSQQIPSTTLATQCVNAFFDDYHASYPVADRGSLGLILDRFVARGHQSLGPLDRSILYLVTALGACSRSSTETGKWVDFENLYALAWQLFPFAVAAPSLGSVQILLLHALYNIHWSKWSIAWVFSGLAARVAQSMGLHLVSPPDFGLDYGQQKLRARLWAVTLVLDAQLSMSQGRPPACQTSQCDAETLLNKGGLLHLYELHWPLSEVLTWRVDLAWIQQKLNGAFSSVFTAEQRLSCIQEADRDLMRWKEGLPLELRPEQQTVLERDAHVDIYMLHLDYFNLLQTIHWGLMNHKSSANAWDHAAPRLRASESICLGASLALVRTLNAMTDGDTRARSFRSRSDHFMSAMAIVYRDLSRNPGKLSARTNLEYLRVIRLHLGRMANKHLLAASLTELFDNMVSSAEELVREHGNIPT</sequence>
<evidence type="ECO:0000313" key="1">
    <source>
        <dbReference type="EMBL" id="UPK95724.1"/>
    </source>
</evidence>